<accession>A0A0R3WTB0</accession>
<evidence type="ECO:0000313" key="3">
    <source>
        <dbReference type="WBParaSite" id="TTAC_0000400001-mRNA-1"/>
    </source>
</evidence>
<protein>
    <submittedName>
        <fullName evidence="3">FAD_binding_3 domain-containing protein</fullName>
    </submittedName>
</protein>
<gene>
    <name evidence="1" type="ORF">TTAC_LOCUS3985</name>
</gene>
<name>A0A0R3WTB0_HYDTA</name>
<dbReference type="STRING" id="6205.A0A0R3WTB0"/>
<dbReference type="WBParaSite" id="TTAC_0000400001-mRNA-1">
    <property type="protein sequence ID" value="TTAC_0000400001-mRNA-1"/>
    <property type="gene ID" value="TTAC_0000400001"/>
</dbReference>
<organism evidence="3">
    <name type="scientific">Hydatigena taeniaeformis</name>
    <name type="common">Feline tapeworm</name>
    <name type="synonym">Taenia taeniaeformis</name>
    <dbReference type="NCBI Taxonomy" id="6205"/>
    <lineage>
        <taxon>Eukaryota</taxon>
        <taxon>Metazoa</taxon>
        <taxon>Spiralia</taxon>
        <taxon>Lophotrochozoa</taxon>
        <taxon>Platyhelminthes</taxon>
        <taxon>Cestoda</taxon>
        <taxon>Eucestoda</taxon>
        <taxon>Cyclophyllidea</taxon>
        <taxon>Taeniidae</taxon>
        <taxon>Hydatigera</taxon>
    </lineage>
</organism>
<reference evidence="1 2" key="2">
    <citation type="submission" date="2018-11" db="EMBL/GenBank/DDBJ databases">
        <authorList>
            <consortium name="Pathogen Informatics"/>
        </authorList>
    </citation>
    <scope>NUCLEOTIDE SEQUENCE [LARGE SCALE GENOMIC DNA]</scope>
</reference>
<dbReference type="Gene3D" id="3.50.50.60">
    <property type="entry name" value="FAD/NAD(P)-binding domain"/>
    <property type="match status" value="1"/>
</dbReference>
<evidence type="ECO:0000313" key="1">
    <source>
        <dbReference type="EMBL" id="VDM23920.1"/>
    </source>
</evidence>
<reference evidence="3" key="1">
    <citation type="submission" date="2017-02" db="UniProtKB">
        <authorList>
            <consortium name="WormBaseParasite"/>
        </authorList>
    </citation>
    <scope>IDENTIFICATION</scope>
</reference>
<dbReference type="EMBL" id="UYWX01003420">
    <property type="protein sequence ID" value="VDM23920.1"/>
    <property type="molecule type" value="Genomic_DNA"/>
</dbReference>
<evidence type="ECO:0000313" key="2">
    <source>
        <dbReference type="Proteomes" id="UP000274429"/>
    </source>
</evidence>
<proteinExistence type="predicted"/>
<dbReference type="OrthoDB" id="6266969at2759"/>
<dbReference type="InterPro" id="IPR036188">
    <property type="entry name" value="FAD/NAD-bd_sf"/>
</dbReference>
<dbReference type="Proteomes" id="UP000274429">
    <property type="component" value="Unassembled WGS sequence"/>
</dbReference>
<keyword evidence="2" id="KW-1185">Reference proteome</keyword>
<dbReference type="AlphaFoldDB" id="A0A0R3WTB0"/>
<sequence length="116" mass="12655">MLAEFFDFIVVGGGIAGVVCAETLCGLIAPQLLGLTADEDASSRQRRVCLISASPTLKTVVNVRHVTRLLESFDVAERDSEGWSHAWPHILTVLIDKVAKVKYVRHASFVFTFAPA</sequence>